<dbReference type="PROSITE" id="PS51219">
    <property type="entry name" value="DPCK"/>
    <property type="match status" value="1"/>
</dbReference>
<dbReference type="InterPro" id="IPR001977">
    <property type="entry name" value="Depp_CoAkinase"/>
</dbReference>
<accession>A0ABY6M330</accession>
<sequence>MAKIIGITGGIGSGKTTLIEYLKSLGYFVYVSDNEAKNLLNSKEIINKVQFLFKKHVLILDGVLDRKKLAEIVFADPEQLQKLNNLIHPLVKEHFDNWTKQHENESLLFKESAILFESGAYKACDYTILITAPEALRIARVMQRDGVSEENVKERMNNQWSDQQKAQFSDYIIENIDLEAAKQEIINVINKIG</sequence>
<evidence type="ECO:0000256" key="3">
    <source>
        <dbReference type="ARBA" id="ARBA00022840"/>
    </source>
</evidence>
<name>A0ABY6M330_9FLAO</name>
<feature type="binding site" evidence="5">
    <location>
        <begin position="12"/>
        <end position="17"/>
    </location>
    <ligand>
        <name>ATP</name>
        <dbReference type="ChEBI" id="CHEBI:30616"/>
    </ligand>
</feature>
<dbReference type="SUPFAM" id="SSF52540">
    <property type="entry name" value="P-loop containing nucleoside triphosphate hydrolases"/>
    <property type="match status" value="1"/>
</dbReference>
<comment type="similarity">
    <text evidence="1 5">Belongs to the CoaE family.</text>
</comment>
<dbReference type="InterPro" id="IPR027417">
    <property type="entry name" value="P-loop_NTPase"/>
</dbReference>
<keyword evidence="8" id="KW-1185">Reference proteome</keyword>
<evidence type="ECO:0000256" key="2">
    <source>
        <dbReference type="ARBA" id="ARBA00022741"/>
    </source>
</evidence>
<dbReference type="EC" id="2.7.1.24" evidence="5 6"/>
<dbReference type="RefSeq" id="WP_264434329.1">
    <property type="nucleotide sequence ID" value="NZ_CP081495.1"/>
</dbReference>
<dbReference type="HAMAP" id="MF_00376">
    <property type="entry name" value="Dephospho_CoA_kinase"/>
    <property type="match status" value="1"/>
</dbReference>
<dbReference type="CDD" id="cd02022">
    <property type="entry name" value="DPCK"/>
    <property type="match status" value="1"/>
</dbReference>
<evidence type="ECO:0000256" key="1">
    <source>
        <dbReference type="ARBA" id="ARBA00009018"/>
    </source>
</evidence>
<dbReference type="Proteomes" id="UP001163328">
    <property type="component" value="Chromosome"/>
</dbReference>
<evidence type="ECO:0000256" key="6">
    <source>
        <dbReference type="NCBIfam" id="TIGR00152"/>
    </source>
</evidence>
<keyword evidence="5" id="KW-0963">Cytoplasm</keyword>
<protein>
    <recommendedName>
        <fullName evidence="5 6">Dephospho-CoA kinase</fullName>
        <ecNumber evidence="5 6">2.7.1.24</ecNumber>
    </recommendedName>
    <alternativeName>
        <fullName evidence="5">Dephosphocoenzyme A kinase</fullName>
    </alternativeName>
</protein>
<dbReference type="PANTHER" id="PTHR10695">
    <property type="entry name" value="DEPHOSPHO-COA KINASE-RELATED"/>
    <property type="match status" value="1"/>
</dbReference>
<dbReference type="EMBL" id="CP081495">
    <property type="protein sequence ID" value="UYW01855.1"/>
    <property type="molecule type" value="Genomic_DNA"/>
</dbReference>
<keyword evidence="4 5" id="KW-0173">Coenzyme A biosynthesis</keyword>
<comment type="pathway">
    <text evidence="5">Cofactor biosynthesis; coenzyme A biosynthesis; CoA from (R)-pantothenate: step 5/5.</text>
</comment>
<evidence type="ECO:0000313" key="7">
    <source>
        <dbReference type="EMBL" id="UYW01855.1"/>
    </source>
</evidence>
<keyword evidence="5 7" id="KW-0418">Kinase</keyword>
<comment type="function">
    <text evidence="5">Catalyzes the phosphorylation of the 3'-hydroxyl group of dephosphocoenzyme A to form coenzyme A.</text>
</comment>
<evidence type="ECO:0000256" key="4">
    <source>
        <dbReference type="ARBA" id="ARBA00022993"/>
    </source>
</evidence>
<evidence type="ECO:0000313" key="8">
    <source>
        <dbReference type="Proteomes" id="UP001163328"/>
    </source>
</evidence>
<comment type="catalytic activity">
    <reaction evidence="5">
        <text>3'-dephospho-CoA + ATP = ADP + CoA + H(+)</text>
        <dbReference type="Rhea" id="RHEA:18245"/>
        <dbReference type="ChEBI" id="CHEBI:15378"/>
        <dbReference type="ChEBI" id="CHEBI:30616"/>
        <dbReference type="ChEBI" id="CHEBI:57287"/>
        <dbReference type="ChEBI" id="CHEBI:57328"/>
        <dbReference type="ChEBI" id="CHEBI:456216"/>
        <dbReference type="EC" id="2.7.1.24"/>
    </reaction>
</comment>
<dbReference type="GO" id="GO:0004140">
    <property type="term" value="F:dephospho-CoA kinase activity"/>
    <property type="evidence" value="ECO:0007669"/>
    <property type="project" value="UniProtKB-EC"/>
</dbReference>
<keyword evidence="2 5" id="KW-0547">Nucleotide-binding</keyword>
<keyword evidence="5 7" id="KW-0808">Transferase</keyword>
<dbReference type="Pfam" id="PF01121">
    <property type="entry name" value="CoaE"/>
    <property type="match status" value="1"/>
</dbReference>
<reference evidence="7" key="1">
    <citation type="submission" date="2021-08" db="EMBL/GenBank/DDBJ databases">
        <title>Flavobacterium sp. strain CC-SYL302.</title>
        <authorList>
            <person name="Lin S.-Y."/>
            <person name="Lee T.-H."/>
            <person name="Young C.-C."/>
        </authorList>
    </citation>
    <scope>NUCLEOTIDE SEQUENCE</scope>
    <source>
        <strain evidence="7">CC-SYL302</strain>
    </source>
</reference>
<evidence type="ECO:0000256" key="5">
    <source>
        <dbReference type="HAMAP-Rule" id="MF_00376"/>
    </source>
</evidence>
<gene>
    <name evidence="5 7" type="primary">coaE</name>
    <name evidence="7" type="ORF">K5I29_02745</name>
</gene>
<keyword evidence="3 5" id="KW-0067">ATP-binding</keyword>
<proteinExistence type="inferred from homology"/>
<organism evidence="7 8">
    <name type="scientific">Flavobacterium agricola</name>
    <dbReference type="NCBI Taxonomy" id="2870839"/>
    <lineage>
        <taxon>Bacteria</taxon>
        <taxon>Pseudomonadati</taxon>
        <taxon>Bacteroidota</taxon>
        <taxon>Flavobacteriia</taxon>
        <taxon>Flavobacteriales</taxon>
        <taxon>Flavobacteriaceae</taxon>
        <taxon>Flavobacterium</taxon>
    </lineage>
</organism>
<dbReference type="PANTHER" id="PTHR10695:SF46">
    <property type="entry name" value="BIFUNCTIONAL COENZYME A SYNTHASE-RELATED"/>
    <property type="match status" value="1"/>
</dbReference>
<comment type="subcellular location">
    <subcellularLocation>
        <location evidence="5">Cytoplasm</location>
    </subcellularLocation>
</comment>
<dbReference type="NCBIfam" id="TIGR00152">
    <property type="entry name" value="dephospho-CoA kinase"/>
    <property type="match status" value="1"/>
</dbReference>
<dbReference type="Gene3D" id="3.40.50.300">
    <property type="entry name" value="P-loop containing nucleotide triphosphate hydrolases"/>
    <property type="match status" value="1"/>
</dbReference>